<evidence type="ECO:0000313" key="3">
    <source>
        <dbReference type="Proteomes" id="UP000008065"/>
    </source>
</evidence>
<feature type="region of interest" description="Disordered" evidence="1">
    <location>
        <begin position="196"/>
        <end position="227"/>
    </location>
</feature>
<proteinExistence type="predicted"/>
<feature type="region of interest" description="Disordered" evidence="1">
    <location>
        <begin position="14"/>
        <end position="68"/>
    </location>
</feature>
<dbReference type="KEGG" id="nte:NEUTE1DRAFT139396"/>
<protein>
    <submittedName>
        <fullName evidence="2">Uncharacterized protein</fullName>
    </submittedName>
</protein>
<dbReference type="OrthoDB" id="4586547at2759"/>
<dbReference type="HOGENOM" id="CLU_1219994_0_0_1"/>
<feature type="compositionally biased region" description="Acidic residues" evidence="1">
    <location>
        <begin position="197"/>
        <end position="227"/>
    </location>
</feature>
<organism evidence="2 3">
    <name type="scientific">Neurospora tetrasperma (strain FGSC 2508 / ATCC MYA-4615 / P0657)</name>
    <dbReference type="NCBI Taxonomy" id="510951"/>
    <lineage>
        <taxon>Eukaryota</taxon>
        <taxon>Fungi</taxon>
        <taxon>Dikarya</taxon>
        <taxon>Ascomycota</taxon>
        <taxon>Pezizomycotina</taxon>
        <taxon>Sordariomycetes</taxon>
        <taxon>Sordariomycetidae</taxon>
        <taxon>Sordariales</taxon>
        <taxon>Sordariaceae</taxon>
        <taxon>Neurospora</taxon>
    </lineage>
</organism>
<feature type="compositionally biased region" description="Polar residues" evidence="1">
    <location>
        <begin position="48"/>
        <end position="59"/>
    </location>
</feature>
<gene>
    <name evidence="2" type="ORF">NEUTE1DRAFT_139396</name>
</gene>
<dbReference type="RefSeq" id="XP_009852996.1">
    <property type="nucleotide sequence ID" value="XM_009854694.1"/>
</dbReference>
<dbReference type="AlphaFoldDB" id="F8MSU4"/>
<accession>F8MSU4</accession>
<sequence length="227" mass="25499">MDSTKEVIRKLAKLNIDPCAPTPGQELSASHPPGPNQRPGPLGPASQAGFQTQSGTQFSPIIDKRTKPEEVIATATCTDPESPKNIIPLRKPVRNISRNLAESLAKGVKPRNSDDRPHTTSITKCRDRVRVGVVDFLRRDASKGLKRWLKEKERRHGSTRRATRVHRRGAFSEGMRKGLGLKLKREEANLGQLEVIKEEEEEEDGEEEEDVKMEEDVEMEEDTVMMD</sequence>
<evidence type="ECO:0000313" key="2">
    <source>
        <dbReference type="EMBL" id="EGO55127.1"/>
    </source>
</evidence>
<name>F8MSU4_NEUT8</name>
<dbReference type="EMBL" id="GL891306">
    <property type="protein sequence ID" value="EGO55127.1"/>
    <property type="molecule type" value="Genomic_DNA"/>
</dbReference>
<dbReference type="GeneID" id="20826099"/>
<evidence type="ECO:0000256" key="1">
    <source>
        <dbReference type="SAM" id="MobiDB-lite"/>
    </source>
</evidence>
<reference evidence="3" key="1">
    <citation type="journal article" date="2011" name="Genetics">
        <title>Massive changes in genome architecture accompany the transition to self-fertility in the filamentous fungus Neurospora tetrasperma.</title>
        <authorList>
            <person name="Ellison C.E."/>
            <person name="Stajich J.E."/>
            <person name="Jacobson D.J."/>
            <person name="Natvig D.O."/>
            <person name="Lapidus A."/>
            <person name="Foster B."/>
            <person name="Aerts A."/>
            <person name="Riley R."/>
            <person name="Lindquist E.A."/>
            <person name="Grigoriev I.V."/>
            <person name="Taylor J.W."/>
        </authorList>
    </citation>
    <scope>NUCLEOTIDE SEQUENCE [LARGE SCALE GENOMIC DNA]</scope>
    <source>
        <strain evidence="3">FGSC 2508 / P0657</strain>
    </source>
</reference>
<dbReference type="Proteomes" id="UP000008065">
    <property type="component" value="Unassembled WGS sequence"/>
</dbReference>
<dbReference type="VEuPathDB" id="FungiDB:NEUTE1DRAFT_139396"/>
<feature type="compositionally biased region" description="Pro residues" evidence="1">
    <location>
        <begin position="32"/>
        <end position="42"/>
    </location>
</feature>
<keyword evidence="3" id="KW-1185">Reference proteome</keyword>